<dbReference type="InterPro" id="IPR001509">
    <property type="entry name" value="Epimerase_deHydtase"/>
</dbReference>
<name>A0AA97AG53_9CYAN</name>
<proteinExistence type="predicted"/>
<dbReference type="InterPro" id="IPR036291">
    <property type="entry name" value="NAD(P)-bd_dom_sf"/>
</dbReference>
<dbReference type="RefSeq" id="WP_316434656.1">
    <property type="nucleotide sequence ID" value="NZ_CP053586.1"/>
</dbReference>
<dbReference type="PANTHER" id="PTHR43245">
    <property type="entry name" value="BIFUNCTIONAL POLYMYXIN RESISTANCE PROTEIN ARNA"/>
    <property type="match status" value="1"/>
</dbReference>
<evidence type="ECO:0000313" key="2">
    <source>
        <dbReference type="EMBL" id="WNZ23084.1"/>
    </source>
</evidence>
<dbReference type="EMBL" id="CP053586">
    <property type="protein sequence ID" value="WNZ23084.1"/>
    <property type="molecule type" value="Genomic_DNA"/>
</dbReference>
<evidence type="ECO:0000259" key="1">
    <source>
        <dbReference type="Pfam" id="PF01370"/>
    </source>
</evidence>
<dbReference type="InterPro" id="IPR050177">
    <property type="entry name" value="Lipid_A_modif_metabolic_enz"/>
</dbReference>
<sequence>MKRIFMTGASGCIGHYIADLLIQQTPHDLFFFVRDPQKLKFDYNARPGITLIQGDMQDIERVERLLKTIDCAILTATAWGGAEETYDTNVTKTIRLMNLLDPLVCEQVLYFSTASILDRQNQPLPEAGTLGTDYIKSKYICHQQLAKLAISPQITTLFPTLVFGGDAQKPYSAVSAGIKDVTRWIDLIRFLKADASFHFLHAQDIAQVVLRLVEEPPEPGPDHEVVLGNPAITVDRAVEEVCAYLHKRIYFRIPLSIQLANLIIKVFRIQMAEWDRFCLNYRHFTYQNPVSPASFGLPTYCPTVVDLLKASGIATRRSIASKR</sequence>
<organism evidence="2">
    <name type="scientific">Leptolyngbya sp. NK1-12</name>
    <dbReference type="NCBI Taxonomy" id="2547451"/>
    <lineage>
        <taxon>Bacteria</taxon>
        <taxon>Bacillati</taxon>
        <taxon>Cyanobacteriota</taxon>
        <taxon>Cyanophyceae</taxon>
        <taxon>Leptolyngbyales</taxon>
        <taxon>Leptolyngbyaceae</taxon>
        <taxon>Leptolyngbya group</taxon>
        <taxon>Leptolyngbya</taxon>
    </lineage>
</organism>
<dbReference type="SUPFAM" id="SSF51735">
    <property type="entry name" value="NAD(P)-binding Rossmann-fold domains"/>
    <property type="match status" value="1"/>
</dbReference>
<dbReference type="Gene3D" id="3.40.50.720">
    <property type="entry name" value="NAD(P)-binding Rossmann-like Domain"/>
    <property type="match status" value="1"/>
</dbReference>
<gene>
    <name evidence="2" type="ORF">HJG54_09565</name>
</gene>
<dbReference type="Pfam" id="PF01370">
    <property type="entry name" value="Epimerase"/>
    <property type="match status" value="1"/>
</dbReference>
<protein>
    <submittedName>
        <fullName evidence="2">NAD(P)-dependent oxidoreductase</fullName>
    </submittedName>
</protein>
<dbReference type="PANTHER" id="PTHR43245:SF13">
    <property type="entry name" value="UDP-D-APIOSE_UDP-D-XYLOSE SYNTHASE 2"/>
    <property type="match status" value="1"/>
</dbReference>
<feature type="domain" description="NAD-dependent epimerase/dehydratase" evidence="1">
    <location>
        <begin position="4"/>
        <end position="228"/>
    </location>
</feature>
<dbReference type="AlphaFoldDB" id="A0AA97AG53"/>
<reference evidence="2" key="1">
    <citation type="submission" date="2020-05" db="EMBL/GenBank/DDBJ databases">
        <authorList>
            <person name="Zhu T."/>
            <person name="Keshari N."/>
            <person name="Lu X."/>
        </authorList>
    </citation>
    <scope>NUCLEOTIDE SEQUENCE</scope>
    <source>
        <strain evidence="2">NK1-12</strain>
    </source>
</reference>
<accession>A0AA97AG53</accession>